<dbReference type="Proteomes" id="UP001153050">
    <property type="component" value="Unassembled WGS sequence"/>
</dbReference>
<dbReference type="PROSITE" id="PS01124">
    <property type="entry name" value="HTH_ARAC_FAMILY_2"/>
    <property type="match status" value="1"/>
</dbReference>
<dbReference type="PRINTS" id="PR00032">
    <property type="entry name" value="HTHARAC"/>
</dbReference>
<dbReference type="PROSITE" id="PS00041">
    <property type="entry name" value="HTH_ARAC_FAMILY_1"/>
    <property type="match status" value="1"/>
</dbReference>
<dbReference type="Gene3D" id="1.10.10.60">
    <property type="entry name" value="Homeodomain-like"/>
    <property type="match status" value="2"/>
</dbReference>
<dbReference type="RefSeq" id="WP_254017098.1">
    <property type="nucleotide sequence ID" value="NZ_CAKXZT010000070.1"/>
</dbReference>
<name>A0ABM9DKG1_9HYPH</name>
<dbReference type="InterPro" id="IPR050204">
    <property type="entry name" value="AraC_XylS_family_regulators"/>
</dbReference>
<accession>A0ABM9DKG1</accession>
<dbReference type="Pfam" id="PF12833">
    <property type="entry name" value="HTH_18"/>
    <property type="match status" value="1"/>
</dbReference>
<comment type="caution">
    <text evidence="5">The sequence shown here is derived from an EMBL/GenBank/DDBJ whole genome shotgun (WGS) entry which is preliminary data.</text>
</comment>
<evidence type="ECO:0000259" key="4">
    <source>
        <dbReference type="PROSITE" id="PS01124"/>
    </source>
</evidence>
<dbReference type="InterPro" id="IPR020449">
    <property type="entry name" value="Tscrpt_reg_AraC-type_HTH"/>
</dbReference>
<dbReference type="InterPro" id="IPR018060">
    <property type="entry name" value="HTH_AraC"/>
</dbReference>
<dbReference type="InterPro" id="IPR018062">
    <property type="entry name" value="HTH_AraC-typ_CS"/>
</dbReference>
<dbReference type="SUPFAM" id="SSF46689">
    <property type="entry name" value="Homeodomain-like"/>
    <property type="match status" value="2"/>
</dbReference>
<protein>
    <recommendedName>
        <fullName evidence="4">HTH araC/xylS-type domain-containing protein</fullName>
    </recommendedName>
</protein>
<dbReference type="SMART" id="SM00342">
    <property type="entry name" value="HTH_ARAC"/>
    <property type="match status" value="1"/>
</dbReference>
<gene>
    <name evidence="5" type="ORF">MES5069_1610004</name>
</gene>
<feature type="domain" description="HTH araC/xylS-type" evidence="4">
    <location>
        <begin position="186"/>
        <end position="284"/>
    </location>
</feature>
<dbReference type="InterPro" id="IPR009057">
    <property type="entry name" value="Homeodomain-like_sf"/>
</dbReference>
<dbReference type="EMBL" id="CAKXZT010000070">
    <property type="protein sequence ID" value="CAH2397100.1"/>
    <property type="molecule type" value="Genomic_DNA"/>
</dbReference>
<evidence type="ECO:0000313" key="6">
    <source>
        <dbReference type="Proteomes" id="UP001153050"/>
    </source>
</evidence>
<evidence type="ECO:0000313" key="5">
    <source>
        <dbReference type="EMBL" id="CAH2397100.1"/>
    </source>
</evidence>
<dbReference type="PANTHER" id="PTHR46796:SF14">
    <property type="entry name" value="TRANSCRIPTIONAL REGULATORY PROTEIN"/>
    <property type="match status" value="1"/>
</dbReference>
<sequence length="321" mass="36318">MSFEMRRIEGVSIPKFWNDQINFEDSCLPKHSTSSAASRLGFVVGIATRQVNLILFVPDPKEPGGSVDDPTRANLLDAVMRLLPKGVAVRFLRIGSDDLRRRLGIFCDKAGSDRCVFLDLRSQADSAIEELARALLRIDGMDEHFGEIYASAVGLAIAARLLGYDHRHDPFRPKRNCGALPKWRLRRALEYIDANLAEPITLGDVATVTGLSPMHFAAQFRMSTGIRPHEYLLRRRIERARELLLQHDSSIVDVALSVGFQTQSHFTTVFKRFVGDSPHRWRRSNYSEIDHLPAKRPRSPETTISGSYVELRRYQAHQLAL</sequence>
<keyword evidence="6" id="KW-1185">Reference proteome</keyword>
<proteinExistence type="predicted"/>
<evidence type="ECO:0000256" key="3">
    <source>
        <dbReference type="ARBA" id="ARBA00023163"/>
    </source>
</evidence>
<reference evidence="5 6" key="1">
    <citation type="submission" date="2022-03" db="EMBL/GenBank/DDBJ databases">
        <authorList>
            <person name="Brunel B."/>
        </authorList>
    </citation>
    <scope>NUCLEOTIDE SEQUENCE [LARGE SCALE GENOMIC DNA]</scope>
    <source>
        <strain evidence="5">STM5069sample</strain>
    </source>
</reference>
<organism evidence="5 6">
    <name type="scientific">Mesorhizobium escarrei</name>
    <dbReference type="NCBI Taxonomy" id="666018"/>
    <lineage>
        <taxon>Bacteria</taxon>
        <taxon>Pseudomonadati</taxon>
        <taxon>Pseudomonadota</taxon>
        <taxon>Alphaproteobacteria</taxon>
        <taxon>Hyphomicrobiales</taxon>
        <taxon>Phyllobacteriaceae</taxon>
        <taxon>Mesorhizobium</taxon>
    </lineage>
</organism>
<keyword evidence="3" id="KW-0804">Transcription</keyword>
<keyword evidence="1" id="KW-0805">Transcription regulation</keyword>
<keyword evidence="2" id="KW-0238">DNA-binding</keyword>
<evidence type="ECO:0000256" key="1">
    <source>
        <dbReference type="ARBA" id="ARBA00023015"/>
    </source>
</evidence>
<dbReference type="PANTHER" id="PTHR46796">
    <property type="entry name" value="HTH-TYPE TRANSCRIPTIONAL ACTIVATOR RHAS-RELATED"/>
    <property type="match status" value="1"/>
</dbReference>
<evidence type="ECO:0000256" key="2">
    <source>
        <dbReference type="ARBA" id="ARBA00023125"/>
    </source>
</evidence>